<sequence>MNDVQNFMALFNRQMSDGERKARHRGKRKQNGLGVDRRKNTNTKPPTNIDKSLRVVISFVSWFTNMFSIKKSRKLILKVGAQLDISACWKPSQNYETTHSRAEYL</sequence>
<organism evidence="2 3">
    <name type="scientific">Caerostris extrusa</name>
    <name type="common">Bark spider</name>
    <name type="synonym">Caerostris bankana</name>
    <dbReference type="NCBI Taxonomy" id="172846"/>
    <lineage>
        <taxon>Eukaryota</taxon>
        <taxon>Metazoa</taxon>
        <taxon>Ecdysozoa</taxon>
        <taxon>Arthropoda</taxon>
        <taxon>Chelicerata</taxon>
        <taxon>Arachnida</taxon>
        <taxon>Araneae</taxon>
        <taxon>Araneomorphae</taxon>
        <taxon>Entelegynae</taxon>
        <taxon>Araneoidea</taxon>
        <taxon>Araneidae</taxon>
        <taxon>Caerostris</taxon>
    </lineage>
</organism>
<dbReference type="AlphaFoldDB" id="A0AAV4MUA2"/>
<evidence type="ECO:0000313" key="2">
    <source>
        <dbReference type="EMBL" id="GIX75561.1"/>
    </source>
</evidence>
<gene>
    <name evidence="2" type="ORF">CEXT_211961</name>
</gene>
<keyword evidence="3" id="KW-1185">Reference proteome</keyword>
<feature type="region of interest" description="Disordered" evidence="1">
    <location>
        <begin position="1"/>
        <end position="48"/>
    </location>
</feature>
<protein>
    <submittedName>
        <fullName evidence="2">Uncharacterized protein</fullName>
    </submittedName>
</protein>
<dbReference type="Proteomes" id="UP001054945">
    <property type="component" value="Unassembled WGS sequence"/>
</dbReference>
<name>A0AAV4MUA2_CAEEX</name>
<reference evidence="2 3" key="1">
    <citation type="submission" date="2021-06" db="EMBL/GenBank/DDBJ databases">
        <title>Caerostris extrusa draft genome.</title>
        <authorList>
            <person name="Kono N."/>
            <person name="Arakawa K."/>
        </authorList>
    </citation>
    <scope>NUCLEOTIDE SEQUENCE [LARGE SCALE GENOMIC DNA]</scope>
</reference>
<feature type="compositionally biased region" description="Basic residues" evidence="1">
    <location>
        <begin position="21"/>
        <end position="30"/>
    </location>
</feature>
<evidence type="ECO:0000313" key="3">
    <source>
        <dbReference type="Proteomes" id="UP001054945"/>
    </source>
</evidence>
<accession>A0AAV4MUA2</accession>
<evidence type="ECO:0000256" key="1">
    <source>
        <dbReference type="SAM" id="MobiDB-lite"/>
    </source>
</evidence>
<dbReference type="EMBL" id="BPLR01002599">
    <property type="protein sequence ID" value="GIX75561.1"/>
    <property type="molecule type" value="Genomic_DNA"/>
</dbReference>
<comment type="caution">
    <text evidence="2">The sequence shown here is derived from an EMBL/GenBank/DDBJ whole genome shotgun (WGS) entry which is preliminary data.</text>
</comment>
<proteinExistence type="predicted"/>